<sequence>MHAPTMSQHNQQSSPVPEEPRTAHRAPRWARRTAAFMAAVFWLTQLQLVMVGTAQAQPQPPAGAIAGPFGGPIADPRAPMAFQPGIQSLPGGGALVNITAPNAAGTSLNQYERFDVPTSGVVLNNSLIGGTPLLGGTAAANPNLSGGRAANTIVNEVTVTGTPSQMRGTVEVFGTPATVIIANPNGITCDGCGVVNTPRLTLSTGRPTWLDAGGLGSTFQDAKKQGFDVTGGRIEVRGSGIEGTVGQLDLIGETLSIDAPLRAHYLNQDISSINLTAGKTPAMPGSARAASESPQSPQTPAPVQSGRALAIDATALGAMTAGQIRVISTDAGMGVNLQGPLLAYQRDVEIQSAGRVSTGSLASARDIRIDSDGYVSVAGEVSAGKQLQVSGRDGMQFNGPVQAQGDIRLQSAQGGIAVSGDLVTAGSLQARAGGDLQMGSGASTVQVAGATTLGGKNVHQTGKLLVGGDLAIDAGEGASLGGVTAVAGSLDMRAGQGALLSGQLQVNRSAKVSADTIDVTGRSVVGENFQLDGVRSVDLIGSAHVGQSLSMEAGTVGINGDISAGETNVDASRVDLGSAEKGLSIGGDLNLRVGDSLHARGDVSVTGSANLSSGGDARFDGAITAGRDLGLSAGGDLTMAGPVTSGGKASFNAAGNLTAHGDILAGGGITGKAGGDIRLGGQVGSAGSQQWSAGGDFSADKGMEAAGLSVEGRNIRIAGDVLSQGAVNMKAGQKLQLGGDLRSAGSTTLSAGAEGITAKSILTNEDLDIRSQGNIALEQAQAARDVRLESSTGSIATGNLLAGRDAGVTAAGNVLVDGTLHAGRDARIAAKGDATVRGDAYAGRDVALSGSSISLDKGLQAGGDLRLEAGDGGIASRGQLVANRGITALSAGQIDVQGPVLSGENLQLRAGRDITVAGDIAAMGTMDIRSAQALKAERLQAGADLDVAAASVHTRSVLAQGQATLRADDALRIQGDLMGAGIDATARTGAISVTGTVATPGALSLKAGTDAEAGKVVAGTADGQAAVIDAGGNIRLQSLETGGAYQARAGGSHEVAGAATVQGPVDIAAGADITVGADAAFGQGLAANAGGRIAVAGDTLVLGDARLQSGAGQSYGETSGGKAGGQMRVTGRLDASAGQGFAVGKELRVNDGMDIEAKAGAIDVGGGLATLGDARLQGSDGVRVGGDLQLRKGELASSGGAIAIAGKVSAEQDLGLKSRGDIAIGGATVAQGRLTARSEAGSISFGGNLDVAGDFDAHAAQNLGFEGNSLFLGEARLKADNGAIRNRGDMTFAKAVDIDTGGDLSNEGLIQSQQDISIRARNIDSNLARAGGIVTPGKLTVQAGGATRLGSQGKFSAGQDMALQAAGGTSSQGTIQAGGNLTHGGTLSSSGSVVADDITINGALGNQGGSVYAQGSLGVSGSTSNSGNIAASTITMAAVDNSGQIGAQGISLGATGNSGSISGSSVGIDGSLSNSGSIGASGSLDVYGGSISNSGSLAGGDVTLSGSSIGNDGQIQSSGSLSISGGSFDNGLTESRSCVSASGCGAGSAPEDWRYSQDPGTVHAGGALTVNVGSMTNKGVVSAGSSVNIQGSLNNTRSVNDPYTSAGASGGASTGIISAGGDLTISGPSVQNAGGQMQAGGAVNITSAGAFSNGAPAEGVTGQIQGSSVTINAASIDNQGTLLAKSGDAKLTASSGGIANTGTVAASGGLQLQASGAVSNGDGANLLGQDIRIKGSGFSNQGTVYGQGGAPGEIDINTTGGFSNSGGTLVAGGKLNIQSGGYSNSGGTVGSLGDATLTMAGAYGATGNELLALGHLQLNVGGINVGASESWSYGGNSVAWTGTLHNQGSVAIAGSAKGSIHNEATGTRSGSGEPDVRDGTYEVPEYPAALAELKEVRVVGYTDVAQRAQLYIGGGFDGSLVNEASDASVGGGSIEQRKKNQTITWEGKNADGDIVTVEGLARSVPRLNTGSGSSTITLVGPDTGTIVGDAITINGGTITVRPGIDPATGLPLVVEARNREVKPGDVAKGPDGQAVKGDVKTGDADKADAPREFKVLGGDPGTIGAGDTKGQGSDIKGPGDEGLPPRTSRPLDLSRPELATPEGGVAALLGGGKSVAWPDWKQMQIVPGGISANDLELNLNGQFINRGQLEVTNNLAIRAAEGIDNFGASIRAGGYTSLSGGGLDNRDGKIETGTLLTSLKGDIDNSRGSIVAHDGGYLQASGNIAATDGRFVSDAGKIVLDAGGNIDLVASKVEGKKGAGLYADGDIRLGAAAKAESTHTKEDQILVTQHYDADNNLTDPEIRIKIGETQRRTDTLTHTGTTIDGGEGSVTLRAKGDVVALGSHIKAGEDVLVQGASVRVEALVDKSSSLEEEHRKNYDHALFQRSESLSGGEIEAGRNLSIVANGKADAGKGDITLKGATVTAKGDASLIASRDVNLQDKQTEHGRFEETYSKKSGFLSKKSTHTVEEGASSLSEGSVLSANNIYLQAGRDISVTGSHVVGQGDVGLVAGRDVQLLAGQDSAAATSHSQTKKSGLFSGGGFGITLGSKSVTIDRSNESVRAAGSSVQAQGGNASIVAGNQYRQTGSAVLAQGDVNIVGKSVEINEARELERDKFEMRAKQSGLSVSISNPVVNVVQGGETVARIAGATGNTSDARMQALGAAAAGMAAYETYGKASQLIADPSSATSVGISLSLGKSSSRSTSEYQVNSAVGSLVKADGNVSITATQGDVHVRGSSVEAGKDVRLAADKGNIVLEAAENRFAEQNSQSSSSASVGVAFTLGSKNGFSVNVGLSQGKGSGSGESLSHTNTHIKAGGTASVQSGGDTTLKGATIVADTVKADIGGNLAIESLQDKSTYNEKSSSAGLNVSLCVPPLCYGASSVGGSAGRTRIDSDYQSVVEQSGIRAGDGGFDVKVKGDNTLKGGAITSTQVAMDDGKNRFETGGKLTTSDIENHAEYDASGWSAGGSVGFQAGDQSTAKTEEQKKAALDTGKGLTGGSAGVGSDSGNASSTTKAGISGVAGDSGARTGDKETGLKPIFDKDKVRENVNAQIEITREFGSRASKAVGDFADSKLKEAMANGDEAEIEKWKEGGAGRVALHALVGAAGGGLAGAAGAGLSQVAVAHLDETLKELGVDEGARNTLVAVAGTAVGAVAGGAAGAAASTNATLNNFLNHKELTERAKSESACQKGDKAACGEVSKLDARSAKRNEDIRKGLAPATVDQNLEIQEDLGTVVTELAKYKDQLYQQLGATADPQRRADLMGQISAADNNIKQLAVLGQDNLLYLYGKTDDPKYWSAYKQLQAASNGNEFADVLMSGTALIGKLRRTSVTNGTEGTGNLGGNGQARNPLLDDALPRNGDRAVYGQGEGTVTCGHNSCGMVLDTLGKPVDVPGIIQRFPAETNGIKPEVAATILRANGVDAVSWGNRNTDDLAKYTANGTPVIVRIANNETGFSHFVVVDGVTTTNTGQKVVAIRDPLSSGKQYFSPIDSFNKVFSGDVIVPRKR</sequence>
<dbReference type="GO" id="GO:0016020">
    <property type="term" value="C:membrane"/>
    <property type="evidence" value="ECO:0007669"/>
    <property type="project" value="InterPro"/>
</dbReference>
<feature type="compositionally biased region" description="Gly residues" evidence="1">
    <location>
        <begin position="2058"/>
        <end position="2069"/>
    </location>
</feature>
<dbReference type="Gene3D" id="3.90.70.10">
    <property type="entry name" value="Cysteine proteinases"/>
    <property type="match status" value="1"/>
</dbReference>
<dbReference type="Gene3D" id="2.160.20.10">
    <property type="entry name" value="Single-stranded right-handed beta-helix, Pectin lyase-like"/>
    <property type="match status" value="1"/>
</dbReference>
<dbReference type="GO" id="GO:0005524">
    <property type="term" value="F:ATP binding"/>
    <property type="evidence" value="ECO:0007669"/>
    <property type="project" value="InterPro"/>
</dbReference>
<evidence type="ECO:0000256" key="1">
    <source>
        <dbReference type="SAM" id="MobiDB-lite"/>
    </source>
</evidence>
<dbReference type="Pfam" id="PF13332">
    <property type="entry name" value="Fil_haemagg_2"/>
    <property type="match status" value="4"/>
</dbReference>
<feature type="compositionally biased region" description="Polar residues" evidence="1">
    <location>
        <begin position="3004"/>
        <end position="3014"/>
    </location>
</feature>
<reference evidence="3 4" key="1">
    <citation type="submission" date="2016-10" db="EMBL/GenBank/DDBJ databases">
        <authorList>
            <person name="de Groot N.N."/>
        </authorList>
    </citation>
    <scope>NUCLEOTIDE SEQUENCE [LARGE SCALE GENOMIC DNA]</scope>
    <source>
        <strain evidence="3 4">LMG 24775</strain>
    </source>
</reference>
<feature type="region of interest" description="Disordered" evidence="1">
    <location>
        <begin position="2972"/>
        <end position="3033"/>
    </location>
</feature>
<feature type="region of interest" description="Disordered" evidence="1">
    <location>
        <begin position="278"/>
        <end position="303"/>
    </location>
</feature>
<dbReference type="NCBIfam" id="TIGR01901">
    <property type="entry name" value="adhes_NPXG"/>
    <property type="match status" value="1"/>
</dbReference>
<dbReference type="InterPro" id="IPR010069">
    <property type="entry name" value="CdiA_FHA1_rpt"/>
</dbReference>
<evidence type="ECO:0000259" key="2">
    <source>
        <dbReference type="PROSITE" id="PS50990"/>
    </source>
</evidence>
<gene>
    <name evidence="3" type="ORF">SAMN05421547_14613</name>
</gene>
<dbReference type="InterPro" id="IPR008638">
    <property type="entry name" value="FhaB/CdiA-like_TPS"/>
</dbReference>
<evidence type="ECO:0000313" key="3">
    <source>
        <dbReference type="EMBL" id="SDZ62046.1"/>
    </source>
</evidence>
<dbReference type="InterPro" id="IPR012334">
    <property type="entry name" value="Pectin_lyas_fold"/>
</dbReference>
<dbReference type="InterPro" id="IPR025157">
    <property type="entry name" value="Hemagglutinin_rpt"/>
</dbReference>
<feature type="compositionally biased region" description="Polar residues" evidence="1">
    <location>
        <begin position="2802"/>
        <end position="2811"/>
    </location>
</feature>
<organism evidence="3 4">
    <name type="scientific">Delftia lacustris</name>
    <dbReference type="NCBI Taxonomy" id="558537"/>
    <lineage>
        <taxon>Bacteria</taxon>
        <taxon>Pseudomonadati</taxon>
        <taxon>Pseudomonadota</taxon>
        <taxon>Betaproteobacteria</taxon>
        <taxon>Burkholderiales</taxon>
        <taxon>Comamonadaceae</taxon>
        <taxon>Delftia</taxon>
    </lineage>
</organism>
<name>A0A1H3UI87_9BURK</name>
<dbReference type="Proteomes" id="UP000183417">
    <property type="component" value="Unassembled WGS sequence"/>
</dbReference>
<dbReference type="SUPFAM" id="SSF51126">
    <property type="entry name" value="Pectin lyase-like"/>
    <property type="match status" value="1"/>
</dbReference>
<feature type="domain" description="Peptidase C39" evidence="2">
    <location>
        <begin position="3366"/>
        <end position="3502"/>
    </location>
</feature>
<dbReference type="PROSITE" id="PS50990">
    <property type="entry name" value="PEPTIDASE_C39"/>
    <property type="match status" value="1"/>
</dbReference>
<dbReference type="EMBL" id="FNPE01000046">
    <property type="protein sequence ID" value="SDZ62046.1"/>
    <property type="molecule type" value="Genomic_DNA"/>
</dbReference>
<dbReference type="NCBIfam" id="TIGR01731">
    <property type="entry name" value="fil_hemag_20aa"/>
    <property type="match status" value="6"/>
</dbReference>
<dbReference type="Pfam" id="PF05860">
    <property type="entry name" value="TPS"/>
    <property type="match status" value="1"/>
</dbReference>
<dbReference type="SMART" id="SM00912">
    <property type="entry name" value="Haemagg_act"/>
    <property type="match status" value="1"/>
</dbReference>
<feature type="compositionally biased region" description="Gly residues" evidence="1">
    <location>
        <begin position="3335"/>
        <end position="3344"/>
    </location>
</feature>
<feature type="region of interest" description="Disordered" evidence="1">
    <location>
        <begin position="1"/>
        <end position="27"/>
    </location>
</feature>
<dbReference type="InterPro" id="IPR005074">
    <property type="entry name" value="Peptidase_C39"/>
</dbReference>
<feature type="region of interest" description="Disordered" evidence="1">
    <location>
        <begin position="2021"/>
        <end position="2098"/>
    </location>
</feature>
<protein>
    <submittedName>
        <fullName evidence="3">Filamentous hemagglutinin family N-terminal domain-containing protein</fullName>
    </submittedName>
</protein>
<proteinExistence type="predicted"/>
<dbReference type="InterPro" id="IPR011050">
    <property type="entry name" value="Pectin_lyase_fold/virulence"/>
</dbReference>
<feature type="region of interest" description="Disordered" evidence="1">
    <location>
        <begin position="1860"/>
        <end position="1879"/>
    </location>
</feature>
<dbReference type="GO" id="GO:0008233">
    <property type="term" value="F:peptidase activity"/>
    <property type="evidence" value="ECO:0007669"/>
    <property type="project" value="InterPro"/>
</dbReference>
<accession>A0A1H3UI87</accession>
<evidence type="ECO:0000313" key="4">
    <source>
        <dbReference type="Proteomes" id="UP000183417"/>
    </source>
</evidence>
<feature type="region of interest" description="Disordered" evidence="1">
    <location>
        <begin position="2797"/>
        <end position="2821"/>
    </location>
</feature>
<dbReference type="GO" id="GO:0006508">
    <property type="term" value="P:proteolysis"/>
    <property type="evidence" value="ECO:0007669"/>
    <property type="project" value="InterPro"/>
</dbReference>
<feature type="compositionally biased region" description="Polar residues" evidence="1">
    <location>
        <begin position="292"/>
        <end position="302"/>
    </location>
</feature>
<feature type="region of interest" description="Disordered" evidence="1">
    <location>
        <begin position="3332"/>
        <end position="3358"/>
    </location>
</feature>
<feature type="compositionally biased region" description="Polar residues" evidence="1">
    <location>
        <begin position="1"/>
        <end position="15"/>
    </location>
</feature>
<feature type="compositionally biased region" description="Basic and acidic residues" evidence="1">
    <location>
        <begin position="2037"/>
        <end position="2054"/>
    </location>
</feature>